<evidence type="ECO:0000313" key="3">
    <source>
        <dbReference type="Proteomes" id="UP000824175"/>
    </source>
</evidence>
<reference evidence="2" key="2">
    <citation type="journal article" date="2021" name="PeerJ">
        <title>Extensive microbial diversity within the chicken gut microbiome revealed by metagenomics and culture.</title>
        <authorList>
            <person name="Gilroy R."/>
            <person name="Ravi A."/>
            <person name="Getino M."/>
            <person name="Pursley I."/>
            <person name="Horton D.L."/>
            <person name="Alikhan N.F."/>
            <person name="Baker D."/>
            <person name="Gharbi K."/>
            <person name="Hall N."/>
            <person name="Watson M."/>
            <person name="Adriaenssens E.M."/>
            <person name="Foster-Nyarko E."/>
            <person name="Jarju S."/>
            <person name="Secka A."/>
            <person name="Antonio M."/>
            <person name="Oren A."/>
            <person name="Chaudhuri R.R."/>
            <person name="La Ragione R."/>
            <person name="Hildebrand F."/>
            <person name="Pallen M.J."/>
        </authorList>
    </citation>
    <scope>NUCLEOTIDE SEQUENCE</scope>
    <source>
        <strain evidence="2">CHK195-11698</strain>
    </source>
</reference>
<dbReference type="AlphaFoldDB" id="A0A9D1L054"/>
<evidence type="ECO:0000259" key="1">
    <source>
        <dbReference type="PROSITE" id="PS51186"/>
    </source>
</evidence>
<name>A0A9D1L054_9FIRM</name>
<accession>A0A9D1L054</accession>
<reference evidence="2" key="1">
    <citation type="submission" date="2020-10" db="EMBL/GenBank/DDBJ databases">
        <authorList>
            <person name="Gilroy R."/>
        </authorList>
    </citation>
    <scope>NUCLEOTIDE SEQUENCE</scope>
    <source>
        <strain evidence="2">CHK195-11698</strain>
    </source>
</reference>
<dbReference type="GO" id="GO:0016747">
    <property type="term" value="F:acyltransferase activity, transferring groups other than amino-acyl groups"/>
    <property type="evidence" value="ECO:0007669"/>
    <property type="project" value="InterPro"/>
</dbReference>
<dbReference type="SUPFAM" id="SSF55729">
    <property type="entry name" value="Acyl-CoA N-acyltransferases (Nat)"/>
    <property type="match status" value="1"/>
</dbReference>
<proteinExistence type="predicted"/>
<dbReference type="EMBL" id="DVMJ01000002">
    <property type="protein sequence ID" value="HIU12522.1"/>
    <property type="molecule type" value="Genomic_DNA"/>
</dbReference>
<dbReference type="Proteomes" id="UP000824175">
    <property type="component" value="Unassembled WGS sequence"/>
</dbReference>
<protein>
    <submittedName>
        <fullName evidence="2">GNAT family N-acetyltransferase</fullName>
    </submittedName>
</protein>
<dbReference type="Gene3D" id="3.40.630.30">
    <property type="match status" value="1"/>
</dbReference>
<dbReference type="CDD" id="cd04301">
    <property type="entry name" value="NAT_SF"/>
    <property type="match status" value="1"/>
</dbReference>
<dbReference type="InterPro" id="IPR000182">
    <property type="entry name" value="GNAT_dom"/>
</dbReference>
<sequence>MPDRSYDNSDERQFKEKAEMQAYQEVGNHNLFMMCEKKRTAAFRDLPEGYWVTTCTEDRFSDWLAVAVDARYRHLLLAFYQQVYAAQEDTFLKRCYLVYDQHHTAVATALLWKAYGQFESLGWVRTLPAYEGRGIGRGLLSAVLSQAEAPIYLHTQPTSITAISLYLDLGFVFLDDPRIGMRSNDVFKDQELLEKLLDRKLPFKAAPASFIQALKDQKIDEL</sequence>
<organism evidence="2 3">
    <name type="scientific">Candidatus Fimiplasma intestinipullorum</name>
    <dbReference type="NCBI Taxonomy" id="2840825"/>
    <lineage>
        <taxon>Bacteria</taxon>
        <taxon>Bacillati</taxon>
        <taxon>Bacillota</taxon>
        <taxon>Clostridia</taxon>
        <taxon>Eubacteriales</taxon>
        <taxon>Candidatus Fimiplasma</taxon>
    </lineage>
</organism>
<comment type="caution">
    <text evidence="2">The sequence shown here is derived from an EMBL/GenBank/DDBJ whole genome shotgun (WGS) entry which is preliminary data.</text>
</comment>
<dbReference type="InterPro" id="IPR016181">
    <property type="entry name" value="Acyl_CoA_acyltransferase"/>
</dbReference>
<gene>
    <name evidence="2" type="ORF">IAD15_00390</name>
</gene>
<dbReference type="Pfam" id="PF00583">
    <property type="entry name" value="Acetyltransf_1"/>
    <property type="match status" value="1"/>
</dbReference>
<feature type="domain" description="N-acetyltransferase" evidence="1">
    <location>
        <begin position="50"/>
        <end position="198"/>
    </location>
</feature>
<dbReference type="PROSITE" id="PS51186">
    <property type="entry name" value="GNAT"/>
    <property type="match status" value="1"/>
</dbReference>
<evidence type="ECO:0000313" key="2">
    <source>
        <dbReference type="EMBL" id="HIU12522.1"/>
    </source>
</evidence>